<dbReference type="PANTHER" id="PTHR43557:SF2">
    <property type="entry name" value="RIESKE DOMAIN-CONTAINING PROTEIN-RELATED"/>
    <property type="match status" value="1"/>
</dbReference>
<keyword evidence="2" id="KW-0285">Flavoprotein</keyword>
<organism evidence="7 8">
    <name type="scientific">Rhodococcus triatomae</name>
    <dbReference type="NCBI Taxonomy" id="300028"/>
    <lineage>
        <taxon>Bacteria</taxon>
        <taxon>Bacillati</taxon>
        <taxon>Actinomycetota</taxon>
        <taxon>Actinomycetes</taxon>
        <taxon>Mycobacteriales</taxon>
        <taxon>Nocardiaceae</taxon>
        <taxon>Rhodococcus</taxon>
    </lineage>
</organism>
<dbReference type="InterPro" id="IPR050446">
    <property type="entry name" value="FAD-oxidoreductase/Apoptosis"/>
</dbReference>
<dbReference type="InterPro" id="IPR028202">
    <property type="entry name" value="Reductase_C"/>
</dbReference>
<dbReference type="AlphaFoldDB" id="A0A1G8P063"/>
<dbReference type="Gene3D" id="3.50.50.60">
    <property type="entry name" value="FAD/NAD(P)-binding domain"/>
    <property type="match status" value="2"/>
</dbReference>
<dbReference type="SUPFAM" id="SSF51905">
    <property type="entry name" value="FAD/NAD(P)-binding domain"/>
    <property type="match status" value="1"/>
</dbReference>
<evidence type="ECO:0000256" key="3">
    <source>
        <dbReference type="ARBA" id="ARBA00022827"/>
    </source>
</evidence>
<keyword evidence="8" id="KW-1185">Reference proteome</keyword>
<dbReference type="Proteomes" id="UP000183263">
    <property type="component" value="Unassembled WGS sequence"/>
</dbReference>
<evidence type="ECO:0000256" key="1">
    <source>
        <dbReference type="ARBA" id="ARBA00001974"/>
    </source>
</evidence>
<reference evidence="7 8" key="1">
    <citation type="submission" date="2016-10" db="EMBL/GenBank/DDBJ databases">
        <authorList>
            <person name="de Groot N.N."/>
        </authorList>
    </citation>
    <scope>NUCLEOTIDE SEQUENCE [LARGE SCALE GENOMIC DNA]</scope>
    <source>
        <strain evidence="7 8">DSM 44892</strain>
    </source>
</reference>
<evidence type="ECO:0000256" key="2">
    <source>
        <dbReference type="ARBA" id="ARBA00022630"/>
    </source>
</evidence>
<evidence type="ECO:0000259" key="6">
    <source>
        <dbReference type="Pfam" id="PF14759"/>
    </source>
</evidence>
<dbReference type="GO" id="GO:0005737">
    <property type="term" value="C:cytoplasm"/>
    <property type="evidence" value="ECO:0007669"/>
    <property type="project" value="TreeGrafter"/>
</dbReference>
<proteinExistence type="predicted"/>
<dbReference type="Pfam" id="PF14759">
    <property type="entry name" value="Reductase_C"/>
    <property type="match status" value="1"/>
</dbReference>
<dbReference type="PRINTS" id="PR00368">
    <property type="entry name" value="FADPNR"/>
</dbReference>
<dbReference type="InterPro" id="IPR036188">
    <property type="entry name" value="FAD/NAD-bd_sf"/>
</dbReference>
<keyword evidence="4" id="KW-0560">Oxidoreductase</keyword>
<dbReference type="PANTHER" id="PTHR43557">
    <property type="entry name" value="APOPTOSIS-INDUCING FACTOR 1"/>
    <property type="match status" value="1"/>
</dbReference>
<evidence type="ECO:0000259" key="5">
    <source>
        <dbReference type="Pfam" id="PF07992"/>
    </source>
</evidence>
<gene>
    <name evidence="7" type="ORF">SAMN05444695_11223</name>
</gene>
<feature type="domain" description="Reductase C-terminal" evidence="6">
    <location>
        <begin position="323"/>
        <end position="406"/>
    </location>
</feature>
<dbReference type="Pfam" id="PF07992">
    <property type="entry name" value="Pyr_redox_2"/>
    <property type="match status" value="1"/>
</dbReference>
<dbReference type="EMBL" id="FNDN01000012">
    <property type="protein sequence ID" value="SDI85884.1"/>
    <property type="molecule type" value="Genomic_DNA"/>
</dbReference>
<keyword evidence="3" id="KW-0274">FAD</keyword>
<evidence type="ECO:0000256" key="4">
    <source>
        <dbReference type="ARBA" id="ARBA00023002"/>
    </source>
</evidence>
<dbReference type="Gene3D" id="3.30.390.30">
    <property type="match status" value="1"/>
</dbReference>
<feature type="domain" description="FAD/NAD(P)-binding" evidence="5">
    <location>
        <begin position="10"/>
        <end position="304"/>
    </location>
</feature>
<sequence>MTSSVPADGRIVVVGTGVAGATAAQTLRSEGFSGSIVLVGEESEIPYRRTAVSKGLLSGKSDITRVALKPAAHWPDIDVELLTGTTVVDVDAAARTVTLSDGEHLGYDVLVLATGGRPRTLGPDHPRIHHLRAYRDVPALYERLAAGERLLVVGGGLIGSEVASTARDHSCAVTVLEAQTRPLARLLPEAVGSVVTELHKSAGVDLYTEVTLSTLEADDTGIVAVAADGRRWAADAAVVAIGMDPAIELAERIGARIDGGVVVDEWFRTSVDGVYAIGDVATIPHAALGGWYRCEHWNSALDHGAAVARSILGTGAPFGAVPWSWSQQFGSNIQVAGWPGADDELLVRGDLDGRDFTALCRRDGRLVGAVSIGRPKDIRAVRVLIEHAPFTTDRVLLDPETDLTALSAAARQ</sequence>
<dbReference type="InterPro" id="IPR023753">
    <property type="entry name" value="FAD/NAD-binding_dom"/>
</dbReference>
<dbReference type="PRINTS" id="PR00411">
    <property type="entry name" value="PNDRDTASEI"/>
</dbReference>
<protein>
    <submittedName>
        <fullName evidence="7">NADPH-dependent 2,4-dienoyl-CoA reductase, sulfur reductase</fullName>
    </submittedName>
</protein>
<evidence type="ECO:0000313" key="8">
    <source>
        <dbReference type="Proteomes" id="UP000183263"/>
    </source>
</evidence>
<dbReference type="SUPFAM" id="SSF55424">
    <property type="entry name" value="FAD/NAD-linked reductases, dimerisation (C-terminal) domain"/>
    <property type="match status" value="1"/>
</dbReference>
<dbReference type="RefSeq" id="WP_072739118.1">
    <property type="nucleotide sequence ID" value="NZ_CP048813.1"/>
</dbReference>
<dbReference type="InterPro" id="IPR016156">
    <property type="entry name" value="FAD/NAD-linked_Rdtase_dimer_sf"/>
</dbReference>
<comment type="cofactor">
    <cofactor evidence="1">
        <name>FAD</name>
        <dbReference type="ChEBI" id="CHEBI:57692"/>
    </cofactor>
</comment>
<accession>A0A1G8P063</accession>
<evidence type="ECO:0000313" key="7">
    <source>
        <dbReference type="EMBL" id="SDI85884.1"/>
    </source>
</evidence>
<dbReference type="GO" id="GO:0016651">
    <property type="term" value="F:oxidoreductase activity, acting on NAD(P)H"/>
    <property type="evidence" value="ECO:0007669"/>
    <property type="project" value="TreeGrafter"/>
</dbReference>
<name>A0A1G8P063_9NOCA</name>